<dbReference type="GeneID" id="55626449"/>
<proteinExistence type="predicted"/>
<keyword evidence="2" id="KW-1185">Reference proteome</keyword>
<dbReference type="KEGG" id="vg:55626449"/>
<dbReference type="PROSITE" id="PS51257">
    <property type="entry name" value="PROKAR_LIPOPROTEIN"/>
    <property type="match status" value="1"/>
</dbReference>
<sequence length="107" mass="12037">MKLPLYGGVLLGLLLLTTGCEDSKPLVKKDFDNTGQELVLTVHTYDSLQQLNNNVREPALGLKGQAYLLGNDCEIKLYEPKSLREDDEFALTLGHELMHCLYGNYHK</sequence>
<dbReference type="EMBL" id="MN877442">
    <property type="protein sequence ID" value="QHZ59750.1"/>
    <property type="molecule type" value="Genomic_DNA"/>
</dbReference>
<reference evidence="1 2" key="1">
    <citation type="submission" date="2019-12" db="EMBL/GenBank/DDBJ databases">
        <title>Alteromonas phage V22 represents a new genus of marine bacteriophages that requires a novel tail fiber chaperone for host recognition.</title>
        <authorList>
            <person name="Gonzalez-Serrano R."/>
            <person name="Dunne M."/>
            <person name="Rosselli R."/>
            <person name="Martin-Cuadrado A.-B."/>
            <person name="Grosboillot V."/>
            <person name="Zinsli L."/>
            <person name="Roda-Garcia J.J."/>
            <person name="Loessner M.J."/>
            <person name="Rodriguez-Valera F."/>
        </authorList>
    </citation>
    <scope>NUCLEOTIDE SEQUENCE [LARGE SCALE GENOMIC DNA]</scope>
</reference>
<dbReference type="RefSeq" id="YP_009855709.1">
    <property type="nucleotide sequence ID" value="NC_048847.1"/>
</dbReference>
<name>A0A6C0R0K4_9CAUD</name>
<protein>
    <submittedName>
        <fullName evidence="1">Uncharacterized protein</fullName>
    </submittedName>
</protein>
<evidence type="ECO:0000313" key="2">
    <source>
        <dbReference type="Proteomes" id="UP000479357"/>
    </source>
</evidence>
<evidence type="ECO:0000313" key="1">
    <source>
        <dbReference type="EMBL" id="QHZ59750.1"/>
    </source>
</evidence>
<dbReference type="Proteomes" id="UP000479357">
    <property type="component" value="Segment"/>
</dbReference>
<organism evidence="1 2">
    <name type="scientific">Alteromonas phage vB_AmeM_PT11-V22</name>
    <dbReference type="NCBI Taxonomy" id="2704031"/>
    <lineage>
        <taxon>Viruses</taxon>
        <taxon>Duplodnaviria</taxon>
        <taxon>Heunggongvirae</taxon>
        <taxon>Uroviricota</taxon>
        <taxon>Caudoviricetes</taxon>
        <taxon>Myoalterovirus</taxon>
        <taxon>Myoalterovirus PT11V22</taxon>
    </lineage>
</organism>
<accession>A0A6C0R0K4</accession>